<dbReference type="EMBL" id="PYWC01000074">
    <property type="protein sequence ID" value="PWW73750.1"/>
    <property type="molecule type" value="Genomic_DNA"/>
</dbReference>
<dbReference type="InterPro" id="IPR000210">
    <property type="entry name" value="BTB/POZ_dom"/>
</dbReference>
<gene>
    <name evidence="2" type="ORF">C7212DRAFT_346694</name>
</gene>
<proteinExistence type="predicted"/>
<dbReference type="PROSITE" id="PS50097">
    <property type="entry name" value="BTB"/>
    <property type="match status" value="1"/>
</dbReference>
<dbReference type="PANTHER" id="PTHR47843:SF2">
    <property type="entry name" value="BTB DOMAIN-CONTAINING PROTEIN"/>
    <property type="match status" value="1"/>
</dbReference>
<dbReference type="Gene3D" id="3.30.710.10">
    <property type="entry name" value="Potassium Channel Kv1.1, Chain A"/>
    <property type="match status" value="1"/>
</dbReference>
<comment type="caution">
    <text evidence="2">The sequence shown here is derived from an EMBL/GenBank/DDBJ whole genome shotgun (WGS) entry which is preliminary data.</text>
</comment>
<name>A0A317SJK9_9PEZI</name>
<protein>
    <recommendedName>
        <fullName evidence="1">BTB domain-containing protein</fullName>
    </recommendedName>
</protein>
<keyword evidence="3" id="KW-1185">Reference proteome</keyword>
<feature type="domain" description="BTB" evidence="1">
    <location>
        <begin position="17"/>
        <end position="86"/>
    </location>
</feature>
<dbReference type="SUPFAM" id="SSF54695">
    <property type="entry name" value="POZ domain"/>
    <property type="match status" value="1"/>
</dbReference>
<evidence type="ECO:0000259" key="1">
    <source>
        <dbReference type="PROSITE" id="PS50097"/>
    </source>
</evidence>
<accession>A0A317SJK9</accession>
<evidence type="ECO:0000313" key="3">
    <source>
        <dbReference type="Proteomes" id="UP000246991"/>
    </source>
</evidence>
<sequence length="225" mass="25279">MSSILGTKHSPNFLFDGTVALYVGRDSKRMEIHKKLLASISPELDKHVNNDMKEGIEGIILLPHEEEVVFTLFTKWVYTGDYAYEDDTPFLCVFSDKFNIPTLRHLAKSKFHAEVSPFEPNSTEDAAGLVLAIGYAYDNLPNSDPILKFLAHYASWKLELLRATPGFEELILARPEFLKALLATLKGLSTKPTATTSQMYATEDDWNRMALKALAARRARASQPK</sequence>
<organism evidence="2 3">
    <name type="scientific">Tuber magnatum</name>
    <name type="common">white Piedmont truffle</name>
    <dbReference type="NCBI Taxonomy" id="42249"/>
    <lineage>
        <taxon>Eukaryota</taxon>
        <taxon>Fungi</taxon>
        <taxon>Dikarya</taxon>
        <taxon>Ascomycota</taxon>
        <taxon>Pezizomycotina</taxon>
        <taxon>Pezizomycetes</taxon>
        <taxon>Pezizales</taxon>
        <taxon>Tuberaceae</taxon>
        <taxon>Tuber</taxon>
    </lineage>
</organism>
<dbReference type="Proteomes" id="UP000246991">
    <property type="component" value="Unassembled WGS sequence"/>
</dbReference>
<dbReference type="STRING" id="42249.A0A317SJK9"/>
<dbReference type="InterPro" id="IPR011333">
    <property type="entry name" value="SKP1/BTB/POZ_sf"/>
</dbReference>
<dbReference type="PANTHER" id="PTHR47843">
    <property type="entry name" value="BTB DOMAIN-CONTAINING PROTEIN-RELATED"/>
    <property type="match status" value="1"/>
</dbReference>
<reference evidence="2 3" key="1">
    <citation type="submission" date="2018-03" db="EMBL/GenBank/DDBJ databases">
        <title>Genomes of Pezizomycetes fungi and the evolution of truffles.</title>
        <authorList>
            <person name="Murat C."/>
            <person name="Payen T."/>
            <person name="Noel B."/>
            <person name="Kuo A."/>
            <person name="Martin F.M."/>
        </authorList>
    </citation>
    <scope>NUCLEOTIDE SEQUENCE [LARGE SCALE GENOMIC DNA]</scope>
    <source>
        <strain evidence="2">091103-1</strain>
    </source>
</reference>
<dbReference type="AlphaFoldDB" id="A0A317SJK9"/>
<dbReference type="OrthoDB" id="6359816at2759"/>
<evidence type="ECO:0000313" key="2">
    <source>
        <dbReference type="EMBL" id="PWW73750.1"/>
    </source>
</evidence>